<feature type="compositionally biased region" description="Basic and acidic residues" evidence="1">
    <location>
        <begin position="50"/>
        <end position="62"/>
    </location>
</feature>
<evidence type="ECO:0000313" key="2">
    <source>
        <dbReference type="EMBL" id="KAE8039184.1"/>
    </source>
</evidence>
<feature type="region of interest" description="Disordered" evidence="1">
    <location>
        <begin position="126"/>
        <end position="170"/>
    </location>
</feature>
<feature type="region of interest" description="Disordered" evidence="1">
    <location>
        <begin position="381"/>
        <end position="442"/>
    </location>
</feature>
<dbReference type="Proteomes" id="UP000327013">
    <property type="component" value="Chromosome 4"/>
</dbReference>
<evidence type="ECO:0000256" key="1">
    <source>
        <dbReference type="SAM" id="MobiDB-lite"/>
    </source>
</evidence>
<feature type="region of interest" description="Disordered" evidence="1">
    <location>
        <begin position="1"/>
        <end position="83"/>
    </location>
</feature>
<dbReference type="AlphaFoldDB" id="A0A660KTQ3"/>
<reference evidence="2 3" key="1">
    <citation type="submission" date="2019-06" db="EMBL/GenBank/DDBJ databases">
        <title>A chromosomal-level reference genome of Carpinus fangiana (Coryloideae, Betulaceae).</title>
        <authorList>
            <person name="Yang X."/>
            <person name="Wang Z."/>
            <person name="Zhang L."/>
            <person name="Hao G."/>
            <person name="Liu J."/>
            <person name="Yang Y."/>
        </authorList>
    </citation>
    <scope>NUCLEOTIDE SEQUENCE [LARGE SCALE GENOMIC DNA]</scope>
    <source>
        <strain evidence="2">Cfa_2016G</strain>
        <tissue evidence="2">Leaf</tissue>
    </source>
</reference>
<feature type="compositionally biased region" description="Basic residues" evidence="1">
    <location>
        <begin position="156"/>
        <end position="168"/>
    </location>
</feature>
<feature type="compositionally biased region" description="Polar residues" evidence="1">
    <location>
        <begin position="63"/>
        <end position="72"/>
    </location>
</feature>
<dbReference type="PANTHER" id="PTHR31390:SF4">
    <property type="entry name" value="DUF3527 DOMAIN-CONTAINING PROTEIN"/>
    <property type="match status" value="1"/>
</dbReference>
<keyword evidence="3" id="KW-1185">Reference proteome</keyword>
<proteinExistence type="predicted"/>
<feature type="compositionally biased region" description="Polar residues" evidence="1">
    <location>
        <begin position="17"/>
        <end position="30"/>
    </location>
</feature>
<feature type="compositionally biased region" description="Basic and acidic residues" evidence="1">
    <location>
        <begin position="420"/>
        <end position="438"/>
    </location>
</feature>
<evidence type="ECO:0000313" key="3">
    <source>
        <dbReference type="Proteomes" id="UP000327013"/>
    </source>
</evidence>
<organism evidence="2 3">
    <name type="scientific">Carpinus fangiana</name>
    <dbReference type="NCBI Taxonomy" id="176857"/>
    <lineage>
        <taxon>Eukaryota</taxon>
        <taxon>Viridiplantae</taxon>
        <taxon>Streptophyta</taxon>
        <taxon>Embryophyta</taxon>
        <taxon>Tracheophyta</taxon>
        <taxon>Spermatophyta</taxon>
        <taxon>Magnoliopsida</taxon>
        <taxon>eudicotyledons</taxon>
        <taxon>Gunneridae</taxon>
        <taxon>Pentapetalae</taxon>
        <taxon>rosids</taxon>
        <taxon>fabids</taxon>
        <taxon>Fagales</taxon>
        <taxon>Betulaceae</taxon>
        <taxon>Carpinus</taxon>
    </lineage>
</organism>
<protein>
    <recommendedName>
        <fullName evidence="4">DUF3527 domain-containing protein</fullName>
    </recommendedName>
</protein>
<evidence type="ECO:0008006" key="4">
    <source>
        <dbReference type="Google" id="ProtNLM"/>
    </source>
</evidence>
<dbReference type="EMBL" id="CM017324">
    <property type="protein sequence ID" value="KAE8039184.1"/>
    <property type="molecule type" value="Genomic_DNA"/>
</dbReference>
<feature type="compositionally biased region" description="Low complexity" evidence="1">
    <location>
        <begin position="132"/>
        <end position="151"/>
    </location>
</feature>
<sequence length="914" mass="101533">MEYLSELKSSSKDRQPLGTSGKPSLPQSIQRIKPPDRLKTEKPNLSYADLHNEITKNAKDFPSKSSGNLQKQQTDRKPTEEEELVKYMSNLPSYLERGVNPQEKVLNVGVLDWGRLENWRYGHRQIPDESSRYSPSSSNTSSAFSTDGSSADSRRSHSRSPARPRTRRPSLQYHLMASPIEGHSQDVKVHGGSIGKFQDLKRAQSKILSEQGKVIRRDQPFCDPEIKQEECKRKDPETKINRGSGTVPNDLNYEVASCTRLQTKTQDGEIKKRAEKLREPNSNNFDQDVSKECKTVVLLLPRDLPKKHHSGVSQFSDLTTKLSRRSAEASRRSFSETFKDIFHGELNFDIPHSCPLPREVDSEHSQVKQPSTIDAKSVNFASDTPNLVPRPAKAGIGPARSRNLGERKSTLAPTNTINEPLKRLDVKVNKAPDDKERSSSPFRRLNISLGKISKSFSSKEGLDTPQLRSTYTSAKSASEKFAASDCLDISNTDKLNDTSRARSSPLRRLLDPLLKPRAANCPHIVEPLQRESVSMDRACKNSDGKLDSSTLCSGKLKLHTTVQALLRVAIKNGQPLFTFAVENGSDILAATMKRLSTPRKGDYSLIFTFFTIQEVKKKNGSWINQGGKSKGKGLDYVSNAIAQMRVFDSQFSNSIGQNCMDQFCTREFVLFSVDLRLADQQTSDFQPNDELAAIVVKIPKSINRSSIRDLLDVGSKERLSGVGCCSNTGGHVQELPFIGTKDLVSATVILPSAVHSLPTKGGPSSLIERWKSGGLCDCGGWDLGCKLQILANRDHISKKSDSSKAFSITDRFELFCQDGVEVNQPLFSLAPFKDGVYSVEFNSSLSILQAFSTCIAVLDSKKPFELSEPSNSFEEKTLEETISMQTDRIRAPNRVEEVPARYVSYPPLSPVGRV</sequence>
<dbReference type="PANTHER" id="PTHR31390">
    <property type="entry name" value="EXPRESSED PROTEIN"/>
    <property type="match status" value="1"/>
</dbReference>
<gene>
    <name evidence="2" type="ORF">FH972_011622</name>
</gene>
<feature type="compositionally biased region" description="Basic and acidic residues" evidence="1">
    <location>
        <begin position="33"/>
        <end position="42"/>
    </location>
</feature>
<name>A0A660KTQ3_9ROSI</name>
<dbReference type="Pfam" id="PF12043">
    <property type="entry name" value="DUF3527"/>
    <property type="match status" value="2"/>
</dbReference>
<dbReference type="InterPro" id="IPR021916">
    <property type="entry name" value="DUF3527"/>
</dbReference>
<accession>A0A660KTQ3</accession>
<dbReference type="OrthoDB" id="1898655at2759"/>